<organism evidence="1 2">
    <name type="scientific">Mariniflexile jejuense</name>
    <dbReference type="NCBI Taxonomy" id="1173582"/>
    <lineage>
        <taxon>Bacteria</taxon>
        <taxon>Pseudomonadati</taxon>
        <taxon>Bacteroidota</taxon>
        <taxon>Flavobacteriia</taxon>
        <taxon>Flavobacteriales</taxon>
        <taxon>Flavobacteriaceae</taxon>
        <taxon>Mariniflexile</taxon>
    </lineage>
</organism>
<protein>
    <recommendedName>
        <fullName evidence="3">Antitoxin component YwqK of YwqJK toxin-antitoxin module</fullName>
    </recommendedName>
</protein>
<dbReference type="Proteomes" id="UP001597061">
    <property type="component" value="Unassembled WGS sequence"/>
</dbReference>
<reference evidence="2" key="1">
    <citation type="journal article" date="2019" name="Int. J. Syst. Evol. Microbiol.">
        <title>The Global Catalogue of Microorganisms (GCM) 10K type strain sequencing project: providing services to taxonomists for standard genome sequencing and annotation.</title>
        <authorList>
            <consortium name="The Broad Institute Genomics Platform"/>
            <consortium name="The Broad Institute Genome Sequencing Center for Infectious Disease"/>
            <person name="Wu L."/>
            <person name="Ma J."/>
        </authorList>
    </citation>
    <scope>NUCLEOTIDE SEQUENCE [LARGE SCALE GENOMIC DNA]</scope>
    <source>
        <strain evidence="2">CCUG 62414</strain>
    </source>
</reference>
<evidence type="ECO:0000313" key="2">
    <source>
        <dbReference type="Proteomes" id="UP001597061"/>
    </source>
</evidence>
<dbReference type="EMBL" id="JBHTJI010000001">
    <property type="protein sequence ID" value="MFD0990660.1"/>
    <property type="molecule type" value="Genomic_DNA"/>
</dbReference>
<evidence type="ECO:0008006" key="3">
    <source>
        <dbReference type="Google" id="ProtNLM"/>
    </source>
</evidence>
<keyword evidence="2" id="KW-1185">Reference proteome</keyword>
<accession>A0ABW3JJJ5</accession>
<sequence length="320" mass="37286">MTYNLLKTIAITCLITTTSLAQELEVKTVTSMGLDAQVKSVTKERKDFNLKEQRYGYSSGEETYTFNAAGTLQFLKEVNDTGNKTGTYFYKNHSSGAKQLSHVNYLGNHVKRGRREYSKSFLYSKTNPDSIYDYEVSSKFIQATGKLQIDTIKTINQVINYSKNGNIERLKQFSNGKLYKEYYYSNNKEVMNLYSGDNLLWKQTRTLKNGLVQKEVRENPEGKYMLGKKYMYNDNGHLIKVYLIDEKEKELELIEQANYLYKNNYWVVKCYQLYEKSFYNPEKLKIEKRTIILKNNTKIDATDAEIEAFIKQNEAIATKP</sequence>
<dbReference type="RefSeq" id="WP_379926253.1">
    <property type="nucleotide sequence ID" value="NZ_JBHTJI010000001.1"/>
</dbReference>
<name>A0ABW3JJJ5_9FLAO</name>
<evidence type="ECO:0000313" key="1">
    <source>
        <dbReference type="EMBL" id="MFD0990660.1"/>
    </source>
</evidence>
<gene>
    <name evidence="1" type="ORF">ACFQ1R_11170</name>
</gene>
<proteinExistence type="predicted"/>
<comment type="caution">
    <text evidence="1">The sequence shown here is derived from an EMBL/GenBank/DDBJ whole genome shotgun (WGS) entry which is preliminary data.</text>
</comment>